<sequence>MKPNTSQIDSVDPTWSRYRDNFPRQVMGVTRYLQSQVMERLVGEHGFDNLRLYFEPYISLVPDAGIRLTDLADELGISRQAANQTANQIELAGFIERAPDPSDGRAKRILLTERGSELRRLGLVVADRLESDFCRLVGRDLYDRSVEALTTFCEAKDILPPVASTASSGRTSLVALLPRFSDYLSQRLMEITIDRGHSGLKLSYAQILALIGPEGGRMLKIAALQNVSKQAISAIANELEDEGYIYREQDPEDARQVLLRFTGFGRRLIEDSVNGIDDLEAEIRGTVGPKALDSLRSTMKRLYHALQPEVAVFTRSEPDLMQLENELRQRLSPEARRQLAERLLRD</sequence>
<dbReference type="EMBL" id="VRZA01000001">
    <property type="protein sequence ID" value="TXS96146.1"/>
    <property type="molecule type" value="Genomic_DNA"/>
</dbReference>
<dbReference type="Pfam" id="PF12802">
    <property type="entry name" value="MarR_2"/>
    <property type="match status" value="2"/>
</dbReference>
<dbReference type="InterPro" id="IPR039422">
    <property type="entry name" value="MarR/SlyA-like"/>
</dbReference>
<dbReference type="InterPro" id="IPR036390">
    <property type="entry name" value="WH_DNA-bd_sf"/>
</dbReference>
<dbReference type="InterPro" id="IPR036388">
    <property type="entry name" value="WH-like_DNA-bd_sf"/>
</dbReference>
<dbReference type="SMART" id="SM00347">
    <property type="entry name" value="HTH_MARR"/>
    <property type="match status" value="2"/>
</dbReference>
<accession>A0A5C9A624</accession>
<reference evidence="2 3" key="1">
    <citation type="submission" date="2019-08" db="EMBL/GenBank/DDBJ databases">
        <title>Parahaliea maris sp. nov., isolated from the surface seawater.</title>
        <authorList>
            <person name="Liu Y."/>
        </authorList>
    </citation>
    <scope>NUCLEOTIDE SEQUENCE [LARGE SCALE GENOMIC DNA]</scope>
    <source>
        <strain evidence="2 3">HSLHS9</strain>
    </source>
</reference>
<feature type="domain" description="HTH marR-type" evidence="1">
    <location>
        <begin position="19"/>
        <end position="160"/>
    </location>
</feature>
<dbReference type="SUPFAM" id="SSF46785">
    <property type="entry name" value="Winged helix' DNA-binding domain"/>
    <property type="match status" value="2"/>
</dbReference>
<evidence type="ECO:0000313" key="2">
    <source>
        <dbReference type="EMBL" id="TXS96146.1"/>
    </source>
</evidence>
<comment type="caution">
    <text evidence="2">The sequence shown here is derived from an EMBL/GenBank/DDBJ whole genome shotgun (WGS) entry which is preliminary data.</text>
</comment>
<dbReference type="AlphaFoldDB" id="A0A5C9A624"/>
<keyword evidence="3" id="KW-1185">Reference proteome</keyword>
<dbReference type="GO" id="GO:0006950">
    <property type="term" value="P:response to stress"/>
    <property type="evidence" value="ECO:0007669"/>
    <property type="project" value="TreeGrafter"/>
</dbReference>
<dbReference type="PANTHER" id="PTHR33164">
    <property type="entry name" value="TRANSCRIPTIONAL REGULATOR, MARR FAMILY"/>
    <property type="match status" value="1"/>
</dbReference>
<dbReference type="PANTHER" id="PTHR33164:SF43">
    <property type="entry name" value="HTH-TYPE TRANSCRIPTIONAL REPRESSOR YETL"/>
    <property type="match status" value="1"/>
</dbReference>
<dbReference type="InterPro" id="IPR000835">
    <property type="entry name" value="HTH_MarR-typ"/>
</dbReference>
<organism evidence="2 3">
    <name type="scientific">Parahaliea maris</name>
    <dbReference type="NCBI Taxonomy" id="2716870"/>
    <lineage>
        <taxon>Bacteria</taxon>
        <taxon>Pseudomonadati</taxon>
        <taxon>Pseudomonadota</taxon>
        <taxon>Gammaproteobacteria</taxon>
        <taxon>Cellvibrionales</taxon>
        <taxon>Halieaceae</taxon>
        <taxon>Parahaliea</taxon>
    </lineage>
</organism>
<evidence type="ECO:0000313" key="3">
    <source>
        <dbReference type="Proteomes" id="UP000321039"/>
    </source>
</evidence>
<dbReference type="PRINTS" id="PR00598">
    <property type="entry name" value="HTHMARR"/>
</dbReference>
<feature type="domain" description="HTH marR-type" evidence="1">
    <location>
        <begin position="170"/>
        <end position="304"/>
    </location>
</feature>
<name>A0A5C9A624_9GAMM</name>
<dbReference type="RefSeq" id="WP_148066416.1">
    <property type="nucleotide sequence ID" value="NZ_VRZA01000001.1"/>
</dbReference>
<proteinExistence type="predicted"/>
<dbReference type="Proteomes" id="UP000321039">
    <property type="component" value="Unassembled WGS sequence"/>
</dbReference>
<dbReference type="PROSITE" id="PS50995">
    <property type="entry name" value="HTH_MARR_2"/>
    <property type="match status" value="2"/>
</dbReference>
<dbReference type="Gene3D" id="1.10.10.10">
    <property type="entry name" value="Winged helix-like DNA-binding domain superfamily/Winged helix DNA-binding domain"/>
    <property type="match status" value="2"/>
</dbReference>
<protein>
    <submittedName>
        <fullName evidence="2">MarR family transcriptional regulator</fullName>
    </submittedName>
</protein>
<dbReference type="GO" id="GO:0003700">
    <property type="term" value="F:DNA-binding transcription factor activity"/>
    <property type="evidence" value="ECO:0007669"/>
    <property type="project" value="InterPro"/>
</dbReference>
<evidence type="ECO:0000259" key="1">
    <source>
        <dbReference type="PROSITE" id="PS50995"/>
    </source>
</evidence>
<gene>
    <name evidence="2" type="ORF">FV139_01180</name>
</gene>